<dbReference type="Pfam" id="PF22640">
    <property type="entry name" value="ManC_GMP_beta-helix"/>
    <property type="match status" value="1"/>
</dbReference>
<evidence type="ECO:0000259" key="3">
    <source>
        <dbReference type="Pfam" id="PF22640"/>
    </source>
</evidence>
<feature type="region of interest" description="Disordered" evidence="1">
    <location>
        <begin position="139"/>
        <end position="158"/>
    </location>
</feature>
<protein>
    <submittedName>
        <fullName evidence="4">Mannose-1-phosphate guanylyltransferase</fullName>
        <ecNumber evidence="4">2.7.7.13</ecNumber>
    </submittedName>
</protein>
<comment type="caution">
    <text evidence="4">The sequence shown here is derived from an EMBL/GenBank/DDBJ whole genome shotgun (WGS) entry which is preliminary data.</text>
</comment>
<dbReference type="GO" id="GO:0005976">
    <property type="term" value="P:polysaccharide metabolic process"/>
    <property type="evidence" value="ECO:0007669"/>
    <property type="project" value="InterPro"/>
</dbReference>
<accession>A0A7H4MNL3</accession>
<dbReference type="InterPro" id="IPR014710">
    <property type="entry name" value="RmlC-like_jellyroll"/>
</dbReference>
<gene>
    <name evidence="4" type="primary">rfbM_1</name>
    <name evidence="4" type="ORF">NCTC9177_05840</name>
</gene>
<dbReference type="AlphaFoldDB" id="A0A7H4MNL3"/>
<feature type="domain" description="MannoseP isomerase/GMP-like beta-helix" evidence="3">
    <location>
        <begin position="6"/>
        <end position="51"/>
    </location>
</feature>
<dbReference type="Proteomes" id="UP000254545">
    <property type="component" value="Unassembled WGS sequence"/>
</dbReference>
<dbReference type="GO" id="GO:0009298">
    <property type="term" value="P:GDP-mannose biosynthetic process"/>
    <property type="evidence" value="ECO:0007669"/>
    <property type="project" value="TreeGrafter"/>
</dbReference>
<dbReference type="CDD" id="cd02213">
    <property type="entry name" value="cupin_PMI_typeII_C"/>
    <property type="match status" value="1"/>
</dbReference>
<dbReference type="InterPro" id="IPR029044">
    <property type="entry name" value="Nucleotide-diphossugar_trans"/>
</dbReference>
<evidence type="ECO:0000256" key="1">
    <source>
        <dbReference type="SAM" id="MobiDB-lite"/>
    </source>
</evidence>
<dbReference type="Gene3D" id="2.60.120.10">
    <property type="entry name" value="Jelly Rolls"/>
    <property type="match status" value="1"/>
</dbReference>
<dbReference type="InterPro" id="IPR001538">
    <property type="entry name" value="Man6P_isomerase-2_C"/>
</dbReference>
<dbReference type="PANTHER" id="PTHR46390">
    <property type="entry name" value="MANNOSE-1-PHOSPHATE GUANYLYLTRANSFERASE"/>
    <property type="match status" value="1"/>
</dbReference>
<name>A0A7H4MNL3_KLEVA</name>
<keyword evidence="4" id="KW-0548">Nucleotidyltransferase</keyword>
<sequence length="168" mass="19117">MGAQQRNCYINSDEKLVAAIGVENLVIVSTKDAVLVMNRERSQDVKKAVEFLKQNQRSEYKRHREIYRPWGRCDVVVQTLRFNVNRITVKPGGAFSMQMHHHRAEHWVILAGTGQVTVQRQAVPADREPVHLYSDWRRAQPGKPGPYSAGSAGDPVGVVPRRGRHYSY</sequence>
<evidence type="ECO:0000259" key="2">
    <source>
        <dbReference type="Pfam" id="PF01050"/>
    </source>
</evidence>
<dbReference type="InterPro" id="IPR051161">
    <property type="entry name" value="Mannose-6P_isomerase_type2"/>
</dbReference>
<feature type="domain" description="Mannose-6-phosphate isomerase type II C-terminal" evidence="2">
    <location>
        <begin position="55"/>
        <end position="122"/>
    </location>
</feature>
<reference evidence="4 5" key="1">
    <citation type="submission" date="2018-06" db="EMBL/GenBank/DDBJ databases">
        <authorList>
            <consortium name="Pathogen Informatics"/>
            <person name="Doyle S."/>
        </authorList>
    </citation>
    <scope>NUCLEOTIDE SEQUENCE [LARGE SCALE GENOMIC DNA]</scope>
    <source>
        <strain evidence="4 5">NCTC9177</strain>
    </source>
</reference>
<dbReference type="EC" id="2.7.7.13" evidence="4"/>
<proteinExistence type="predicted"/>
<dbReference type="SUPFAM" id="SSF51182">
    <property type="entry name" value="RmlC-like cupins"/>
    <property type="match status" value="1"/>
</dbReference>
<dbReference type="Gene3D" id="3.90.550.10">
    <property type="entry name" value="Spore Coat Polysaccharide Biosynthesis Protein SpsA, Chain A"/>
    <property type="match status" value="1"/>
</dbReference>
<keyword evidence="4" id="KW-0808">Transferase</keyword>
<dbReference type="Pfam" id="PF01050">
    <property type="entry name" value="MannoseP_isomer"/>
    <property type="match status" value="1"/>
</dbReference>
<dbReference type="InterPro" id="IPR054566">
    <property type="entry name" value="ManC/GMP-like_b-helix"/>
</dbReference>
<dbReference type="PANTHER" id="PTHR46390:SF1">
    <property type="entry name" value="MANNOSE-1-PHOSPHATE GUANYLYLTRANSFERASE"/>
    <property type="match status" value="1"/>
</dbReference>
<dbReference type="GO" id="GO:0004475">
    <property type="term" value="F:mannose-1-phosphate guanylyltransferase (GTP) activity"/>
    <property type="evidence" value="ECO:0007669"/>
    <property type="project" value="UniProtKB-EC"/>
</dbReference>
<dbReference type="EMBL" id="UGKR01000003">
    <property type="protein sequence ID" value="STS91913.1"/>
    <property type="molecule type" value="Genomic_DNA"/>
</dbReference>
<evidence type="ECO:0000313" key="4">
    <source>
        <dbReference type="EMBL" id="STS91913.1"/>
    </source>
</evidence>
<dbReference type="InterPro" id="IPR011051">
    <property type="entry name" value="RmlC_Cupin_sf"/>
</dbReference>
<evidence type="ECO:0000313" key="5">
    <source>
        <dbReference type="Proteomes" id="UP000254545"/>
    </source>
</evidence>
<organism evidence="4 5">
    <name type="scientific">Klebsiella variicola</name>
    <dbReference type="NCBI Taxonomy" id="244366"/>
    <lineage>
        <taxon>Bacteria</taxon>
        <taxon>Pseudomonadati</taxon>
        <taxon>Pseudomonadota</taxon>
        <taxon>Gammaproteobacteria</taxon>
        <taxon>Enterobacterales</taxon>
        <taxon>Enterobacteriaceae</taxon>
        <taxon>Klebsiella/Raoultella group</taxon>
        <taxon>Klebsiella</taxon>
        <taxon>Klebsiella pneumoniae complex</taxon>
    </lineage>
</organism>